<comment type="caution">
    <text evidence="5">The sequence shown here is derived from an EMBL/GenBank/DDBJ whole genome shotgun (WGS) entry which is preliminary data.</text>
</comment>
<evidence type="ECO:0000256" key="2">
    <source>
        <dbReference type="ARBA" id="ARBA00023125"/>
    </source>
</evidence>
<dbReference type="GO" id="GO:0003700">
    <property type="term" value="F:DNA-binding transcription factor activity"/>
    <property type="evidence" value="ECO:0007669"/>
    <property type="project" value="InterPro"/>
</dbReference>
<sequence>MSDRKTQFDKALLGLRSLVMSGEFAASARLPEVALAERLGISRTPLRQAMDRLVAEGLLERIETGGCRAARFTLDDINDAIELRGVIEGTAARLAAERGADPVKLEEARYVLEAIDGALMQPDNIDFDAYVHENARFHALLAGMSGSQIIEREVARISQLPLASPSAFLREQELIPDFSASLVIAQGQHRAILEAIVAREGARAEALSREHARLARRNLDYLANAGPGVATRVPGLSLLSAE</sequence>
<keyword evidence="2" id="KW-0238">DNA-binding</keyword>
<evidence type="ECO:0000313" key="6">
    <source>
        <dbReference type="Proteomes" id="UP000193926"/>
    </source>
</evidence>
<dbReference type="EMBL" id="JFKC01000003">
    <property type="protein sequence ID" value="OSQ51955.1"/>
    <property type="molecule type" value="Genomic_DNA"/>
</dbReference>
<evidence type="ECO:0000313" key="5">
    <source>
        <dbReference type="EMBL" id="OSQ51955.1"/>
    </source>
</evidence>
<dbReference type="SUPFAM" id="SSF48008">
    <property type="entry name" value="GntR ligand-binding domain-like"/>
    <property type="match status" value="1"/>
</dbReference>
<dbReference type="Pfam" id="PF07729">
    <property type="entry name" value="FCD"/>
    <property type="match status" value="1"/>
</dbReference>
<dbReference type="AlphaFoldDB" id="A0A1X4NNI4"/>
<dbReference type="STRING" id="1123756.MGEO_05265"/>
<evidence type="ECO:0000256" key="3">
    <source>
        <dbReference type="ARBA" id="ARBA00023163"/>
    </source>
</evidence>
<dbReference type="PANTHER" id="PTHR43537">
    <property type="entry name" value="TRANSCRIPTIONAL REGULATOR, GNTR FAMILY"/>
    <property type="match status" value="1"/>
</dbReference>
<dbReference type="PROSITE" id="PS50949">
    <property type="entry name" value="HTH_GNTR"/>
    <property type="match status" value="1"/>
</dbReference>
<dbReference type="Gene3D" id="1.20.120.530">
    <property type="entry name" value="GntR ligand-binding domain-like"/>
    <property type="match status" value="1"/>
</dbReference>
<gene>
    <name evidence="5" type="ORF">MGEO_05265</name>
</gene>
<organism evidence="5 6">
    <name type="scientific">Marivita geojedonensis</name>
    <dbReference type="NCBI Taxonomy" id="1123756"/>
    <lineage>
        <taxon>Bacteria</taxon>
        <taxon>Pseudomonadati</taxon>
        <taxon>Pseudomonadota</taxon>
        <taxon>Alphaproteobacteria</taxon>
        <taxon>Rhodobacterales</taxon>
        <taxon>Roseobacteraceae</taxon>
        <taxon>Marivita</taxon>
    </lineage>
</organism>
<keyword evidence="1" id="KW-0805">Transcription regulation</keyword>
<dbReference type="OrthoDB" id="7620579at2"/>
<keyword evidence="6" id="KW-1185">Reference proteome</keyword>
<evidence type="ECO:0000259" key="4">
    <source>
        <dbReference type="PROSITE" id="PS50949"/>
    </source>
</evidence>
<name>A0A1X4NNI4_9RHOB</name>
<dbReference type="InterPro" id="IPR036390">
    <property type="entry name" value="WH_DNA-bd_sf"/>
</dbReference>
<dbReference type="SUPFAM" id="SSF46785">
    <property type="entry name" value="Winged helix' DNA-binding domain"/>
    <property type="match status" value="1"/>
</dbReference>
<proteinExistence type="predicted"/>
<dbReference type="InterPro" id="IPR008920">
    <property type="entry name" value="TF_FadR/GntR_C"/>
</dbReference>
<evidence type="ECO:0000256" key="1">
    <source>
        <dbReference type="ARBA" id="ARBA00023015"/>
    </source>
</evidence>
<keyword evidence="3" id="KW-0804">Transcription</keyword>
<dbReference type="SMART" id="SM00895">
    <property type="entry name" value="FCD"/>
    <property type="match status" value="1"/>
</dbReference>
<dbReference type="Gene3D" id="1.10.10.10">
    <property type="entry name" value="Winged helix-like DNA-binding domain superfamily/Winged helix DNA-binding domain"/>
    <property type="match status" value="1"/>
</dbReference>
<feature type="domain" description="HTH gntR-type" evidence="4">
    <location>
        <begin position="5"/>
        <end position="72"/>
    </location>
</feature>
<dbReference type="Proteomes" id="UP000193926">
    <property type="component" value="Unassembled WGS sequence"/>
</dbReference>
<dbReference type="InterPro" id="IPR011711">
    <property type="entry name" value="GntR_C"/>
</dbReference>
<reference evidence="5 6" key="1">
    <citation type="submission" date="2014-03" db="EMBL/GenBank/DDBJ databases">
        <title>The draft genome sequence of Marivita geojedonensis KCTC 23882.</title>
        <authorList>
            <person name="Lai Q."/>
            <person name="Shao Z."/>
        </authorList>
    </citation>
    <scope>NUCLEOTIDE SEQUENCE [LARGE SCALE GENOMIC DNA]</scope>
    <source>
        <strain evidence="5 6">DPG-138</strain>
    </source>
</reference>
<protein>
    <submittedName>
        <fullName evidence="5">GntR family transcriptional regulator</fullName>
    </submittedName>
</protein>
<accession>A0A1X4NNI4</accession>
<dbReference type="InterPro" id="IPR036388">
    <property type="entry name" value="WH-like_DNA-bd_sf"/>
</dbReference>
<dbReference type="PANTHER" id="PTHR43537:SF49">
    <property type="entry name" value="TRANSCRIPTIONAL REGULATORY PROTEIN"/>
    <property type="match status" value="1"/>
</dbReference>
<dbReference type="PRINTS" id="PR00035">
    <property type="entry name" value="HTHGNTR"/>
</dbReference>
<dbReference type="GO" id="GO:0003677">
    <property type="term" value="F:DNA binding"/>
    <property type="evidence" value="ECO:0007669"/>
    <property type="project" value="UniProtKB-KW"/>
</dbReference>
<dbReference type="RefSeq" id="WP_085635677.1">
    <property type="nucleotide sequence ID" value="NZ_JFKC01000003.1"/>
</dbReference>
<dbReference type="Pfam" id="PF00392">
    <property type="entry name" value="GntR"/>
    <property type="match status" value="1"/>
</dbReference>
<dbReference type="SMART" id="SM00345">
    <property type="entry name" value="HTH_GNTR"/>
    <property type="match status" value="1"/>
</dbReference>
<dbReference type="InterPro" id="IPR000524">
    <property type="entry name" value="Tscrpt_reg_HTH_GntR"/>
</dbReference>